<evidence type="ECO:0000313" key="13">
    <source>
        <dbReference type="EMBL" id="GEO37646.1"/>
    </source>
</evidence>
<keyword evidence="7 13" id="KW-0067">ATP-binding</keyword>
<evidence type="ECO:0000313" key="14">
    <source>
        <dbReference type="Proteomes" id="UP000321523"/>
    </source>
</evidence>
<dbReference type="Proteomes" id="UP000321523">
    <property type="component" value="Unassembled WGS sequence"/>
</dbReference>
<dbReference type="InterPro" id="IPR017871">
    <property type="entry name" value="ABC_transporter-like_CS"/>
</dbReference>
<dbReference type="InterPro" id="IPR001851">
    <property type="entry name" value="ABC_transp_permease"/>
</dbReference>
<evidence type="ECO:0000256" key="2">
    <source>
        <dbReference type="ARBA" id="ARBA00005417"/>
    </source>
</evidence>
<dbReference type="InterPro" id="IPR003593">
    <property type="entry name" value="AAA+_ATPase"/>
</dbReference>
<dbReference type="SMART" id="SM00382">
    <property type="entry name" value="AAA"/>
    <property type="match status" value="2"/>
</dbReference>
<dbReference type="Pfam" id="PF00005">
    <property type="entry name" value="ABC_tran"/>
    <property type="match status" value="2"/>
</dbReference>
<evidence type="ECO:0000256" key="5">
    <source>
        <dbReference type="ARBA" id="ARBA00022692"/>
    </source>
</evidence>
<dbReference type="GO" id="GO:0015807">
    <property type="term" value="P:L-amino acid transport"/>
    <property type="evidence" value="ECO:0007669"/>
    <property type="project" value="TreeGrafter"/>
</dbReference>
<keyword evidence="3" id="KW-0813">Transport</keyword>
<evidence type="ECO:0000256" key="7">
    <source>
        <dbReference type="ARBA" id="ARBA00022840"/>
    </source>
</evidence>
<feature type="transmembrane region" description="Helical" evidence="11">
    <location>
        <begin position="271"/>
        <end position="294"/>
    </location>
</feature>
<evidence type="ECO:0000256" key="4">
    <source>
        <dbReference type="ARBA" id="ARBA00022475"/>
    </source>
</evidence>
<evidence type="ECO:0000256" key="11">
    <source>
        <dbReference type="SAM" id="Phobius"/>
    </source>
</evidence>
<feature type="domain" description="ABC transporter" evidence="12">
    <location>
        <begin position="636"/>
        <end position="867"/>
    </location>
</feature>
<evidence type="ECO:0000256" key="6">
    <source>
        <dbReference type="ARBA" id="ARBA00022741"/>
    </source>
</evidence>
<dbReference type="OrthoDB" id="7283113at2"/>
<keyword evidence="14" id="KW-1185">Reference proteome</keyword>
<dbReference type="EMBL" id="BJYZ01000007">
    <property type="protein sequence ID" value="GEO37646.1"/>
    <property type="molecule type" value="Genomic_DNA"/>
</dbReference>
<reference evidence="13 14" key="1">
    <citation type="submission" date="2019-07" db="EMBL/GenBank/DDBJ databases">
        <title>Whole genome shotgun sequence of Skermanella aerolata NBRC 106429.</title>
        <authorList>
            <person name="Hosoyama A."/>
            <person name="Uohara A."/>
            <person name="Ohji S."/>
            <person name="Ichikawa N."/>
        </authorList>
    </citation>
    <scope>NUCLEOTIDE SEQUENCE [LARGE SCALE GENOMIC DNA]</scope>
    <source>
        <strain evidence="13 14">NBRC 106429</strain>
    </source>
</reference>
<dbReference type="RefSeq" id="WP_084720515.1">
    <property type="nucleotide sequence ID" value="NZ_BJYZ01000007.1"/>
</dbReference>
<dbReference type="Gene3D" id="3.40.50.300">
    <property type="entry name" value="P-loop containing nucleotide triphosphate hydrolases"/>
    <property type="match status" value="2"/>
</dbReference>
<keyword evidence="8" id="KW-0029">Amino-acid transport</keyword>
<organism evidence="13 14">
    <name type="scientific">Skermanella aerolata</name>
    <dbReference type="NCBI Taxonomy" id="393310"/>
    <lineage>
        <taxon>Bacteria</taxon>
        <taxon>Pseudomonadati</taxon>
        <taxon>Pseudomonadota</taxon>
        <taxon>Alphaproteobacteria</taxon>
        <taxon>Rhodospirillales</taxon>
        <taxon>Azospirillaceae</taxon>
        <taxon>Skermanella</taxon>
    </lineage>
</organism>
<comment type="caution">
    <text evidence="13">The sequence shown here is derived from an EMBL/GenBank/DDBJ whole genome shotgun (WGS) entry which is preliminary data.</text>
</comment>
<dbReference type="GO" id="GO:0016887">
    <property type="term" value="F:ATP hydrolysis activity"/>
    <property type="evidence" value="ECO:0007669"/>
    <property type="project" value="InterPro"/>
</dbReference>
<dbReference type="InterPro" id="IPR027417">
    <property type="entry name" value="P-loop_NTPase"/>
</dbReference>
<comment type="subcellular location">
    <subcellularLocation>
        <location evidence="1">Cell membrane</location>
        <topology evidence="1">Multi-pass membrane protein</topology>
    </subcellularLocation>
</comment>
<dbReference type="SUPFAM" id="SSF52540">
    <property type="entry name" value="P-loop containing nucleoside triphosphate hydrolases"/>
    <property type="match status" value="2"/>
</dbReference>
<dbReference type="InterPro" id="IPR043428">
    <property type="entry name" value="LivM-like"/>
</dbReference>
<evidence type="ECO:0000256" key="9">
    <source>
        <dbReference type="ARBA" id="ARBA00022989"/>
    </source>
</evidence>
<dbReference type="GO" id="GO:0005524">
    <property type="term" value="F:ATP binding"/>
    <property type="evidence" value="ECO:0007669"/>
    <property type="project" value="UniProtKB-KW"/>
</dbReference>
<comment type="similarity">
    <text evidence="2">Belongs to the ABC transporter superfamily.</text>
</comment>
<evidence type="ECO:0000256" key="1">
    <source>
        <dbReference type="ARBA" id="ARBA00004651"/>
    </source>
</evidence>
<protein>
    <submittedName>
        <fullName evidence="13">ABC transporter ATP-binding protein</fullName>
    </submittedName>
</protein>
<dbReference type="PANTHER" id="PTHR43820:SF4">
    <property type="entry name" value="HIGH-AFFINITY BRANCHED-CHAIN AMINO ACID TRANSPORT ATP-BINDING PROTEIN LIVF"/>
    <property type="match status" value="1"/>
</dbReference>
<feature type="transmembrane region" description="Helical" evidence="11">
    <location>
        <begin position="60"/>
        <end position="86"/>
    </location>
</feature>
<dbReference type="CDD" id="cd03224">
    <property type="entry name" value="ABC_TM1139_LivF_branched"/>
    <property type="match status" value="1"/>
</dbReference>
<evidence type="ECO:0000259" key="12">
    <source>
        <dbReference type="PROSITE" id="PS50893"/>
    </source>
</evidence>
<gene>
    <name evidence="13" type="ORF">SAE02_17940</name>
</gene>
<dbReference type="InterPro" id="IPR003439">
    <property type="entry name" value="ABC_transporter-like_ATP-bd"/>
</dbReference>
<feature type="transmembrane region" description="Helical" evidence="11">
    <location>
        <begin position="183"/>
        <end position="202"/>
    </location>
</feature>
<feature type="transmembrane region" description="Helical" evidence="11">
    <location>
        <begin position="106"/>
        <end position="129"/>
    </location>
</feature>
<accession>A0A512DME5</accession>
<dbReference type="PROSITE" id="PS00211">
    <property type="entry name" value="ABC_TRANSPORTER_1"/>
    <property type="match status" value="1"/>
</dbReference>
<dbReference type="InterPro" id="IPR052156">
    <property type="entry name" value="BCAA_Transport_ATP-bd_LivF"/>
</dbReference>
<keyword evidence="5 11" id="KW-0812">Transmembrane</keyword>
<dbReference type="CDD" id="cd03219">
    <property type="entry name" value="ABC_Mj1267_LivG_branched"/>
    <property type="match status" value="1"/>
</dbReference>
<sequence length="867" mass="92525">MGIDKDAASSPATGASRVVTVSPKASPVPVELIVAAAGILTLPFLFQAIGLTFDSATVCLILVIAALGLNLLVGFTGLVSFGHGAWFGIGAYAAALIQLNWAPGGLFVPVAGAVAVVAVLAVVAGFLFLRRRGVYFSLLTLAFTAMTFAVAFRWTELTGGENGIGGIQRPMLFGIDLNDQRTFYALVGVVTFAVAAGLRRLLGSPLGRTLVAIRENEQRASFAGYPTRRYKLVAFVISTTVTGLAGALFVLQNRFASAEPTSIAFSGELLAIVVIGGMRSFLGPALGAVFYILFREYLSMWTPNWLLWFGLLFVGFILFSPTGLIGVGTRLWSMIRPPPTEEAAMANRVSARSTDRTSTVPGFLREAAGTGGATLVCDGLGKRFGGLAAVSDVSFTVGSRTLHALIGPNGAGKTTVFNLVSGMFPASGGTVRLGGKPVSGLPPDRICQAGLARSFQITNLFPDLTVAENIRLASQARHAHRFNAWRPADAIEEINADTREIITFMGLDGTERALAGSLSYGGQRLVDMGIALASRPSILLLDEPLAGLAAAERERISGLIRRIADHIPVLLVEHDVDRVFGIADRVTVMNQGRVLIDRTVDQVRTDARVQEVYIGSGASALAARPRESAAGSAVVMAAQGVNVFYGKSHIINDVSFDLHEGEIVALLGRNGAGKSTLLKGIIGSAPPASGSIQYGGRNLAGLGAPEIARLGIGYVPQGRGLFAGMSVAENLMLGRLRRRTGAGRHWDEDRIFEFFPRLRERLDTPADYLSGGEQQMAAVARALHGDVRVLLLDEPFEGLSPAVTEELFTVFDRLRREISIVIVDHNLDLVLALSDRTYALERGRVVHQGPSRPLLEDLEYRREVLWL</sequence>
<proteinExistence type="inferred from homology"/>
<feature type="domain" description="ABC transporter" evidence="12">
    <location>
        <begin position="375"/>
        <end position="616"/>
    </location>
</feature>
<feature type="transmembrane region" description="Helical" evidence="11">
    <location>
        <begin position="136"/>
        <end position="154"/>
    </location>
</feature>
<dbReference type="CDD" id="cd06581">
    <property type="entry name" value="TM_PBP1_LivM_like"/>
    <property type="match status" value="1"/>
</dbReference>
<feature type="transmembrane region" description="Helical" evidence="11">
    <location>
        <begin position="32"/>
        <end position="53"/>
    </location>
</feature>
<dbReference type="PROSITE" id="PS50893">
    <property type="entry name" value="ABC_TRANSPORTER_2"/>
    <property type="match status" value="2"/>
</dbReference>
<dbReference type="GO" id="GO:0015658">
    <property type="term" value="F:branched-chain amino acid transmembrane transporter activity"/>
    <property type="evidence" value="ECO:0007669"/>
    <property type="project" value="InterPro"/>
</dbReference>
<dbReference type="AlphaFoldDB" id="A0A512DME5"/>
<dbReference type="Pfam" id="PF02653">
    <property type="entry name" value="BPD_transp_2"/>
    <property type="match status" value="1"/>
</dbReference>
<keyword evidence="6" id="KW-0547">Nucleotide-binding</keyword>
<dbReference type="GO" id="GO:0005886">
    <property type="term" value="C:plasma membrane"/>
    <property type="evidence" value="ECO:0007669"/>
    <property type="project" value="UniProtKB-SubCell"/>
</dbReference>
<keyword evidence="4" id="KW-1003">Cell membrane</keyword>
<name>A0A512DME5_9PROT</name>
<evidence type="ECO:0000256" key="3">
    <source>
        <dbReference type="ARBA" id="ARBA00022448"/>
    </source>
</evidence>
<keyword evidence="9 11" id="KW-1133">Transmembrane helix</keyword>
<feature type="transmembrane region" description="Helical" evidence="11">
    <location>
        <begin position="232"/>
        <end position="251"/>
    </location>
</feature>
<keyword evidence="10 11" id="KW-0472">Membrane</keyword>
<feature type="transmembrane region" description="Helical" evidence="11">
    <location>
        <begin position="306"/>
        <end position="332"/>
    </location>
</feature>
<dbReference type="PANTHER" id="PTHR43820">
    <property type="entry name" value="HIGH-AFFINITY BRANCHED-CHAIN AMINO ACID TRANSPORT ATP-BINDING PROTEIN LIVF"/>
    <property type="match status" value="1"/>
</dbReference>
<evidence type="ECO:0000256" key="10">
    <source>
        <dbReference type="ARBA" id="ARBA00023136"/>
    </source>
</evidence>
<evidence type="ECO:0000256" key="8">
    <source>
        <dbReference type="ARBA" id="ARBA00022970"/>
    </source>
</evidence>